<evidence type="ECO:0000313" key="4">
    <source>
        <dbReference type="Proteomes" id="UP000789759"/>
    </source>
</evidence>
<sequence>MQHSVEEFNFKIHILHNQNFYNDNDKLKYEKATKLLHSQKKSKVIELACYTSNKFAAHCYSLDLTIVGQWVKQFSQDPPLQKSFRRVGSRHHALFPKEEAQLYEWIMELRKDSFAVNHSNIKTKMVEIMRSSARLAQDEAEKLAIANFKFLQHWLGHFLKCYDLSLRHKTNIMQKLPDDLENKLLKFQQLVICLCQKNNYSL</sequence>
<dbReference type="PROSITE" id="PS51253">
    <property type="entry name" value="HTH_CENPB"/>
    <property type="match status" value="1"/>
</dbReference>
<name>A0A9N9JYD5_9GLOM</name>
<proteinExistence type="predicted"/>
<organism evidence="3 4">
    <name type="scientific">Cetraspora pellucida</name>
    <dbReference type="NCBI Taxonomy" id="1433469"/>
    <lineage>
        <taxon>Eukaryota</taxon>
        <taxon>Fungi</taxon>
        <taxon>Fungi incertae sedis</taxon>
        <taxon>Mucoromycota</taxon>
        <taxon>Glomeromycotina</taxon>
        <taxon>Glomeromycetes</taxon>
        <taxon>Diversisporales</taxon>
        <taxon>Gigasporaceae</taxon>
        <taxon>Cetraspora</taxon>
    </lineage>
</organism>
<keyword evidence="1" id="KW-0238">DNA-binding</keyword>
<evidence type="ECO:0000313" key="3">
    <source>
        <dbReference type="EMBL" id="CAG8797894.1"/>
    </source>
</evidence>
<dbReference type="AlphaFoldDB" id="A0A9N9JYD5"/>
<keyword evidence="4" id="KW-1185">Reference proteome</keyword>
<dbReference type="InterPro" id="IPR006600">
    <property type="entry name" value="HTH_CenpB_DNA-bd_dom"/>
</dbReference>
<reference evidence="3" key="1">
    <citation type="submission" date="2021-06" db="EMBL/GenBank/DDBJ databases">
        <authorList>
            <person name="Kallberg Y."/>
            <person name="Tangrot J."/>
            <person name="Rosling A."/>
        </authorList>
    </citation>
    <scope>NUCLEOTIDE SEQUENCE</scope>
    <source>
        <strain evidence="3">FL966</strain>
    </source>
</reference>
<dbReference type="GO" id="GO:0003677">
    <property type="term" value="F:DNA binding"/>
    <property type="evidence" value="ECO:0007669"/>
    <property type="project" value="UniProtKB-KW"/>
</dbReference>
<dbReference type="Gene3D" id="1.10.10.60">
    <property type="entry name" value="Homeodomain-like"/>
    <property type="match status" value="1"/>
</dbReference>
<accession>A0A9N9JYD5</accession>
<dbReference type="Pfam" id="PF03221">
    <property type="entry name" value="HTH_Tnp_Tc5"/>
    <property type="match status" value="1"/>
</dbReference>
<feature type="domain" description="HTH CENPB-type" evidence="2">
    <location>
        <begin position="86"/>
        <end position="168"/>
    </location>
</feature>
<dbReference type="OrthoDB" id="2351259at2759"/>
<evidence type="ECO:0000256" key="1">
    <source>
        <dbReference type="ARBA" id="ARBA00023125"/>
    </source>
</evidence>
<evidence type="ECO:0000259" key="2">
    <source>
        <dbReference type="PROSITE" id="PS51253"/>
    </source>
</evidence>
<gene>
    <name evidence="3" type="ORF">CPELLU_LOCUS17476</name>
</gene>
<dbReference type="EMBL" id="CAJVQA010029843">
    <property type="protein sequence ID" value="CAG8797894.1"/>
    <property type="molecule type" value="Genomic_DNA"/>
</dbReference>
<comment type="caution">
    <text evidence="3">The sequence shown here is derived from an EMBL/GenBank/DDBJ whole genome shotgun (WGS) entry which is preliminary data.</text>
</comment>
<feature type="non-terminal residue" evidence="3">
    <location>
        <position position="202"/>
    </location>
</feature>
<protein>
    <submittedName>
        <fullName evidence="3">3423_t:CDS:1</fullName>
    </submittedName>
</protein>
<dbReference type="Proteomes" id="UP000789759">
    <property type="component" value="Unassembled WGS sequence"/>
</dbReference>